<evidence type="ECO:0000256" key="1">
    <source>
        <dbReference type="SAM" id="Coils"/>
    </source>
</evidence>
<gene>
    <name evidence="2" type="ORF">J1605_001499</name>
</gene>
<sequence>MRIQINNAEKLFLEKLSEKEYWEEYKNVGSEQHAKLITSLQNDINRVKENAEKMSDQFLQYSPAQILKRAGVITYLVKEQYKITLEDDRKRIIRETLSQLNQKKEWATENAIRFIDKGNYREIWENDWLKKEIANHRKEVEELEHAIHELEGENLVLIDQLFNCRLVDLKIPSHEESSRYGQHLKIDEEESSSIEFGASDMKYLLYEDERDFKDYVNLGPLEVKLMTVESKKMPIHFQEKETPVKFYEDVRSPESHITYKMMKSFL</sequence>
<evidence type="ECO:0000313" key="3">
    <source>
        <dbReference type="Proteomes" id="UP001159641"/>
    </source>
</evidence>
<dbReference type="EMBL" id="JAIQCJ010000074">
    <property type="protein sequence ID" value="KAJ8798374.1"/>
    <property type="molecule type" value="Genomic_DNA"/>
</dbReference>
<evidence type="ECO:0000313" key="2">
    <source>
        <dbReference type="EMBL" id="KAJ8798374.1"/>
    </source>
</evidence>
<protein>
    <recommendedName>
        <fullName evidence="4">Coiled-coil domain-containing protein 83</fullName>
    </recommendedName>
</protein>
<dbReference type="PANTHER" id="PTHR21468:SF1">
    <property type="entry name" value="COILED-COIL DOMAIN-CONTAINING PROTEIN 83"/>
    <property type="match status" value="1"/>
</dbReference>
<evidence type="ECO:0008006" key="4">
    <source>
        <dbReference type="Google" id="ProtNLM"/>
    </source>
</evidence>
<reference evidence="2 3" key="1">
    <citation type="submission" date="2022-11" db="EMBL/GenBank/DDBJ databases">
        <title>Whole genome sequence of Eschrichtius robustus ER-17-0199.</title>
        <authorList>
            <person name="Bruniche-Olsen A."/>
            <person name="Black A.N."/>
            <person name="Fields C.J."/>
            <person name="Walden K."/>
            <person name="Dewoody J.A."/>
        </authorList>
    </citation>
    <scope>NUCLEOTIDE SEQUENCE [LARGE SCALE GENOMIC DNA]</scope>
    <source>
        <strain evidence="2">ER-17-0199</strain>
        <tissue evidence="2">Blubber</tissue>
    </source>
</reference>
<dbReference type="AlphaFoldDB" id="A0AB34I477"/>
<organism evidence="2 3">
    <name type="scientific">Eschrichtius robustus</name>
    <name type="common">California gray whale</name>
    <name type="synonym">Eschrichtius gibbosus</name>
    <dbReference type="NCBI Taxonomy" id="9764"/>
    <lineage>
        <taxon>Eukaryota</taxon>
        <taxon>Metazoa</taxon>
        <taxon>Chordata</taxon>
        <taxon>Craniata</taxon>
        <taxon>Vertebrata</taxon>
        <taxon>Euteleostomi</taxon>
        <taxon>Mammalia</taxon>
        <taxon>Eutheria</taxon>
        <taxon>Laurasiatheria</taxon>
        <taxon>Artiodactyla</taxon>
        <taxon>Whippomorpha</taxon>
        <taxon>Cetacea</taxon>
        <taxon>Mysticeti</taxon>
        <taxon>Eschrichtiidae</taxon>
        <taxon>Eschrichtius</taxon>
    </lineage>
</organism>
<name>A0AB34I477_ESCRO</name>
<keyword evidence="1" id="KW-0175">Coiled coil</keyword>
<feature type="coiled-coil region" evidence="1">
    <location>
        <begin position="30"/>
        <end position="57"/>
    </location>
</feature>
<comment type="caution">
    <text evidence="2">The sequence shown here is derived from an EMBL/GenBank/DDBJ whole genome shotgun (WGS) entry which is preliminary data.</text>
</comment>
<dbReference type="Proteomes" id="UP001159641">
    <property type="component" value="Unassembled WGS sequence"/>
</dbReference>
<dbReference type="InterPro" id="IPR026702">
    <property type="entry name" value="CCDC83"/>
</dbReference>
<dbReference type="PANTHER" id="PTHR21468">
    <property type="entry name" value="HSD9"/>
    <property type="match status" value="1"/>
</dbReference>
<feature type="coiled-coil region" evidence="1">
    <location>
        <begin position="126"/>
        <end position="160"/>
    </location>
</feature>
<keyword evidence="3" id="KW-1185">Reference proteome</keyword>
<accession>A0AB34I477</accession>
<proteinExistence type="predicted"/>